<sequence length="602" mass="67801">MKQNSRIQLENTLIGALGVLSLVLFILSFLPGLGLANRVGILLEMGHMVQRAFSVVLFILTFQLWKRKRAAWNIAVLLLFLSFLRGLTALSSPSYLPFHLAEAVLFLLLLCFRKDFCCPSDRRSLGRSLLFLLLALAGIIVNAGISYHFSVKPLGETSLDSLMDSLIQGTAMIFGMGNPGNVSRETHVVELVTFWFSWGCILASILYAVRPWLLRPVSHASDLMHARTLVNLYSQNPSAYLTLEDDKLLYFGQKVDGVIPYGVVGSTIVINGDPICADSDFPVLLAEFKEFCQRSAHNLFFISVTDHFLEEYKKQGFGWVKNGEEARFHLADYEISGKKGAKMRMNINHARKAGVVVHEYCPLKQRDAQIEADLNRITNEWLQQKKSSMLTFVMGTVELENPMDKRYFYATDADGKIVAFIVFVPFLGKRGYMADVTRHGTGAPSGVMETILYDAFQVFKDEGIEYGSLGVAPLAGLENDSSNPVEKLLCFAYNHLNDCYGFRDLYRAKEKYSPTEWVPSYYIYLPKIPTPDMFYALVTIQNPHQIREAAEDLVKGWAQRLRNKRTSLTHQSKPSRQVSWAASSSTKQPDTRKQTDADKKAD</sequence>
<evidence type="ECO:0000256" key="5">
    <source>
        <dbReference type="ARBA" id="ARBA00023136"/>
    </source>
</evidence>
<evidence type="ECO:0000256" key="3">
    <source>
        <dbReference type="ARBA" id="ARBA00022692"/>
    </source>
</evidence>
<proteinExistence type="predicted"/>
<feature type="transmembrane region" description="Helical" evidence="7">
    <location>
        <begin position="128"/>
        <end position="149"/>
    </location>
</feature>
<reference evidence="9 10" key="1">
    <citation type="submission" date="2018-03" db="EMBL/GenBank/DDBJ databases">
        <title>Lachnoclostridium SNUG30386 gen.nov., sp.nov., isolated from human faeces.</title>
        <authorList>
            <person name="Seo B."/>
            <person name="Jeon K."/>
            <person name="Ko G."/>
        </authorList>
    </citation>
    <scope>NUCLEOTIDE SEQUENCE [LARGE SCALE GENOMIC DNA]</scope>
    <source>
        <strain evidence="9 10">SNUG30386</strain>
    </source>
</reference>
<dbReference type="InterPro" id="IPR051211">
    <property type="entry name" value="PG_lysyltransferase"/>
</dbReference>
<evidence type="ECO:0000256" key="6">
    <source>
        <dbReference type="SAM" id="MobiDB-lite"/>
    </source>
</evidence>
<evidence type="ECO:0000313" key="9">
    <source>
        <dbReference type="EMBL" id="PST37899.1"/>
    </source>
</evidence>
<organism evidence="9 10">
    <name type="scientific">Clostridium fessum</name>
    <dbReference type="NCBI Taxonomy" id="2126740"/>
    <lineage>
        <taxon>Bacteria</taxon>
        <taxon>Bacillati</taxon>
        <taxon>Bacillota</taxon>
        <taxon>Clostridia</taxon>
        <taxon>Eubacteriales</taxon>
        <taxon>Clostridiaceae</taxon>
        <taxon>Clostridium</taxon>
    </lineage>
</organism>
<evidence type="ECO:0000256" key="1">
    <source>
        <dbReference type="ARBA" id="ARBA00004651"/>
    </source>
</evidence>
<dbReference type="EMBL" id="PYLO01000002">
    <property type="protein sequence ID" value="PST37899.1"/>
    <property type="molecule type" value="Genomic_DNA"/>
</dbReference>
<name>A0A2T3FRM0_9CLOT</name>
<feature type="transmembrane region" description="Helical" evidence="7">
    <location>
        <begin position="48"/>
        <end position="65"/>
    </location>
</feature>
<evidence type="ECO:0000259" key="8">
    <source>
        <dbReference type="Pfam" id="PF09924"/>
    </source>
</evidence>
<feature type="transmembrane region" description="Helical" evidence="7">
    <location>
        <begin position="96"/>
        <end position="116"/>
    </location>
</feature>
<comment type="subcellular location">
    <subcellularLocation>
        <location evidence="1">Cell membrane</location>
        <topology evidence="1">Multi-pass membrane protein</topology>
    </subcellularLocation>
</comment>
<keyword evidence="2" id="KW-1003">Cell membrane</keyword>
<feature type="region of interest" description="Disordered" evidence="6">
    <location>
        <begin position="565"/>
        <end position="602"/>
    </location>
</feature>
<feature type="compositionally biased region" description="Basic and acidic residues" evidence="6">
    <location>
        <begin position="589"/>
        <end position="602"/>
    </location>
</feature>
<evidence type="ECO:0000256" key="4">
    <source>
        <dbReference type="ARBA" id="ARBA00022989"/>
    </source>
</evidence>
<dbReference type="InterPro" id="IPR016181">
    <property type="entry name" value="Acyl_CoA_acyltransferase"/>
</dbReference>
<keyword evidence="5 7" id="KW-0472">Membrane</keyword>
<comment type="caution">
    <text evidence="9">The sequence shown here is derived from an EMBL/GenBank/DDBJ whole genome shotgun (WGS) entry which is preliminary data.</text>
</comment>
<keyword evidence="10" id="KW-1185">Reference proteome</keyword>
<evidence type="ECO:0000256" key="7">
    <source>
        <dbReference type="SAM" id="Phobius"/>
    </source>
</evidence>
<keyword evidence="3 7" id="KW-0812">Transmembrane</keyword>
<dbReference type="RefSeq" id="WP_107000924.1">
    <property type="nucleotide sequence ID" value="NZ_PYLO01000002.1"/>
</dbReference>
<dbReference type="InterPro" id="IPR024320">
    <property type="entry name" value="LPG_synthase_C"/>
</dbReference>
<gene>
    <name evidence="9" type="ORF">C7U56_08575</name>
</gene>
<dbReference type="PANTHER" id="PTHR34697">
    <property type="entry name" value="PHOSPHATIDYLGLYCEROL LYSYLTRANSFERASE"/>
    <property type="match status" value="1"/>
</dbReference>
<dbReference type="GO" id="GO:0016755">
    <property type="term" value="F:aminoacyltransferase activity"/>
    <property type="evidence" value="ECO:0007669"/>
    <property type="project" value="TreeGrafter"/>
</dbReference>
<feature type="transmembrane region" description="Helical" evidence="7">
    <location>
        <begin position="12"/>
        <end position="36"/>
    </location>
</feature>
<dbReference type="Pfam" id="PF09924">
    <property type="entry name" value="LPG_synthase_C"/>
    <property type="match status" value="1"/>
</dbReference>
<evidence type="ECO:0000256" key="2">
    <source>
        <dbReference type="ARBA" id="ARBA00022475"/>
    </source>
</evidence>
<dbReference type="GO" id="GO:0005886">
    <property type="term" value="C:plasma membrane"/>
    <property type="evidence" value="ECO:0007669"/>
    <property type="project" value="UniProtKB-SubCell"/>
</dbReference>
<protein>
    <recommendedName>
        <fullName evidence="8">Phosphatidylglycerol lysyltransferase C-terminal domain-containing protein</fullName>
    </recommendedName>
</protein>
<keyword evidence="4 7" id="KW-1133">Transmembrane helix</keyword>
<feature type="domain" description="Phosphatidylglycerol lysyltransferase C-terminal" evidence="8">
    <location>
        <begin position="230"/>
        <end position="524"/>
    </location>
</feature>
<dbReference type="SUPFAM" id="SSF55729">
    <property type="entry name" value="Acyl-CoA N-acyltransferases (Nat)"/>
    <property type="match status" value="1"/>
</dbReference>
<feature type="transmembrane region" description="Helical" evidence="7">
    <location>
        <begin position="191"/>
        <end position="209"/>
    </location>
</feature>
<feature type="compositionally biased region" description="Polar residues" evidence="6">
    <location>
        <begin position="568"/>
        <end position="588"/>
    </location>
</feature>
<dbReference type="AlphaFoldDB" id="A0A2T3FRM0"/>
<accession>A0A2T3FRM0</accession>
<dbReference type="GO" id="GO:0055091">
    <property type="term" value="P:phospholipid homeostasis"/>
    <property type="evidence" value="ECO:0007669"/>
    <property type="project" value="TreeGrafter"/>
</dbReference>
<dbReference type="PANTHER" id="PTHR34697:SF2">
    <property type="entry name" value="PHOSPHATIDYLGLYCEROL LYSYLTRANSFERASE"/>
    <property type="match status" value="1"/>
</dbReference>
<dbReference type="Proteomes" id="UP000241048">
    <property type="component" value="Unassembled WGS sequence"/>
</dbReference>
<evidence type="ECO:0000313" key="10">
    <source>
        <dbReference type="Proteomes" id="UP000241048"/>
    </source>
</evidence>
<feature type="transmembrane region" description="Helical" evidence="7">
    <location>
        <begin position="72"/>
        <end position="90"/>
    </location>
</feature>